<dbReference type="InterPro" id="IPR018034">
    <property type="entry name" value="Kri1"/>
</dbReference>
<evidence type="ECO:0000256" key="5">
    <source>
        <dbReference type="SAM" id="Coils"/>
    </source>
</evidence>
<organism evidence="8 9">
    <name type="scientific">Cryptosporidium xiaoi</name>
    <dbReference type="NCBI Taxonomy" id="659607"/>
    <lineage>
        <taxon>Eukaryota</taxon>
        <taxon>Sar</taxon>
        <taxon>Alveolata</taxon>
        <taxon>Apicomplexa</taxon>
        <taxon>Conoidasida</taxon>
        <taxon>Coccidia</taxon>
        <taxon>Eucoccidiorida</taxon>
        <taxon>Eimeriorina</taxon>
        <taxon>Cryptosporidiidae</taxon>
        <taxon>Cryptosporidium</taxon>
    </lineage>
</organism>
<feature type="compositionally biased region" description="Acidic residues" evidence="6">
    <location>
        <begin position="1"/>
        <end position="15"/>
    </location>
</feature>
<feature type="region of interest" description="Disordered" evidence="6">
    <location>
        <begin position="1"/>
        <end position="74"/>
    </location>
</feature>
<comment type="similarity">
    <text evidence="1">Belongs to the KRI1 family.</text>
</comment>
<evidence type="ECO:0000256" key="1">
    <source>
        <dbReference type="ARBA" id="ARBA00007473"/>
    </source>
</evidence>
<keyword evidence="2" id="KW-0479">Metal-binding</keyword>
<dbReference type="GO" id="GO:0005730">
    <property type="term" value="C:nucleolus"/>
    <property type="evidence" value="ECO:0007669"/>
    <property type="project" value="TreeGrafter"/>
</dbReference>
<comment type="caution">
    <text evidence="8">The sequence shown here is derived from an EMBL/GenBank/DDBJ whole genome shotgun (WGS) entry which is preliminary data.</text>
</comment>
<evidence type="ECO:0000256" key="6">
    <source>
        <dbReference type="SAM" id="MobiDB-lite"/>
    </source>
</evidence>
<dbReference type="GO" id="GO:0008270">
    <property type="term" value="F:zinc ion binding"/>
    <property type="evidence" value="ECO:0007669"/>
    <property type="project" value="UniProtKB-KW"/>
</dbReference>
<dbReference type="GO" id="GO:0030686">
    <property type="term" value="C:90S preribosome"/>
    <property type="evidence" value="ECO:0007669"/>
    <property type="project" value="TreeGrafter"/>
</dbReference>
<name>A0AAV9XV66_9CRYT</name>
<dbReference type="AlphaFoldDB" id="A0AAV9XV66"/>
<proteinExistence type="inferred from homology"/>
<evidence type="ECO:0000256" key="3">
    <source>
        <dbReference type="ARBA" id="ARBA00022771"/>
    </source>
</evidence>
<dbReference type="Gene3D" id="3.30.60.90">
    <property type="match status" value="1"/>
</dbReference>
<feature type="compositionally biased region" description="Low complexity" evidence="6">
    <location>
        <begin position="54"/>
        <end position="65"/>
    </location>
</feature>
<feature type="domain" description="Kri1-like C-terminal" evidence="7">
    <location>
        <begin position="518"/>
        <end position="596"/>
    </location>
</feature>
<dbReference type="InterPro" id="IPR024626">
    <property type="entry name" value="Kri1-like_C"/>
</dbReference>
<dbReference type="PANTHER" id="PTHR14490">
    <property type="entry name" value="ZINC FINGER, ZZ TYPE"/>
    <property type="match status" value="1"/>
</dbReference>
<evidence type="ECO:0000259" key="7">
    <source>
        <dbReference type="Pfam" id="PF12936"/>
    </source>
</evidence>
<feature type="compositionally biased region" description="Basic and acidic residues" evidence="6">
    <location>
        <begin position="129"/>
        <end position="171"/>
    </location>
</feature>
<evidence type="ECO:0000256" key="4">
    <source>
        <dbReference type="ARBA" id="ARBA00022833"/>
    </source>
</evidence>
<evidence type="ECO:0000313" key="9">
    <source>
        <dbReference type="Proteomes" id="UP001311799"/>
    </source>
</evidence>
<protein>
    <recommendedName>
        <fullName evidence="7">Kri1-like C-terminal domain-containing protein</fullName>
    </recommendedName>
</protein>
<dbReference type="EMBL" id="JAWDEY010000031">
    <property type="protein sequence ID" value="KAK6588653.1"/>
    <property type="molecule type" value="Genomic_DNA"/>
</dbReference>
<dbReference type="Proteomes" id="UP001311799">
    <property type="component" value="Unassembled WGS sequence"/>
</dbReference>
<feature type="compositionally biased region" description="Basic and acidic residues" evidence="6">
    <location>
        <begin position="30"/>
        <end position="40"/>
    </location>
</feature>
<accession>A0AAV9XV66</accession>
<dbReference type="Pfam" id="PF05178">
    <property type="entry name" value="Kri1"/>
    <property type="match status" value="1"/>
</dbReference>
<evidence type="ECO:0000313" key="8">
    <source>
        <dbReference type="EMBL" id="KAK6588653.1"/>
    </source>
</evidence>
<gene>
    <name evidence="8" type="ORF">RS030_3418</name>
</gene>
<dbReference type="InterPro" id="IPR043145">
    <property type="entry name" value="Znf_ZZ_sf"/>
</dbReference>
<dbReference type="PANTHER" id="PTHR14490:SF5">
    <property type="entry name" value="PROTEIN KRI1 HOMOLOG"/>
    <property type="match status" value="1"/>
</dbReference>
<feature type="region of interest" description="Disordered" evidence="6">
    <location>
        <begin position="99"/>
        <end position="171"/>
    </location>
</feature>
<keyword evidence="9" id="KW-1185">Reference proteome</keyword>
<dbReference type="Pfam" id="PF12936">
    <property type="entry name" value="Kri1_C"/>
    <property type="match status" value="1"/>
</dbReference>
<evidence type="ECO:0000256" key="2">
    <source>
        <dbReference type="ARBA" id="ARBA00022723"/>
    </source>
</evidence>
<dbReference type="GO" id="GO:0000447">
    <property type="term" value="P:endonucleolytic cleavage in ITS1 to separate SSU-rRNA from 5.8S rRNA and LSU-rRNA from tricistronic rRNA transcript (SSU-rRNA, 5.8S rRNA, LSU-rRNA)"/>
    <property type="evidence" value="ECO:0007669"/>
    <property type="project" value="TreeGrafter"/>
</dbReference>
<sequence length="632" mass="75095">MKDLLNYDDEPDYVDDSNKDSFTKNQEYNRNYDERKRKEALSMAKELLKNNENLDVSSDYTSSSSSEDEDSDAELLDFKTQSKILDTLSLIKEKNPSIYDKSHIIFPESDEDNEKDENEEKSKKVKPMTYRDYERKVLLDSQTKDDKMSESEKENELKGGENGRSKKIGYDKEQEELRRAFIEASNKYDDNYDDGSETFVKKDKTKEELEEEEKSFRAFLLNNTSENPMESLNRYWGPEEELDENEKFLRNYILNQEWKENKVHKRINDAEGDSLSVQLDLDQINEEEDEQHLELSNEFESIYNFRYEEPNIGQQIQGYSRNISSLRRQDDRRKLKRKEKKERKAKEKLRLKEEVKMLKSLKKKEIMEKLAKIKKISGNNKITNESIDFEGEFDSEKHDKYMENIFNDEYNNDSENLTLNEILDETKDEQDFPCSGKLEEDTYEDHEEWWQCDACLKEIPPNKKKFDCTVCENYTLCKSCCRNVEHEHPLTKGRVPERACNNNVNNDAFNFKYGNNEDINKLLDEYYGLDFEDVLDSGKLQVRFKYKNVDKEDYGLKVEDILSMDDKELNQHVSLKKLAPYRTDKIKLKYIRNRSLNKNKGFSKILNKNSMKKNDKQDSGDKINKRRIEAYY</sequence>
<dbReference type="SUPFAM" id="SSF57850">
    <property type="entry name" value="RING/U-box"/>
    <property type="match status" value="1"/>
</dbReference>
<reference evidence="8 9" key="1">
    <citation type="submission" date="2023-10" db="EMBL/GenBank/DDBJ databases">
        <title>Comparative genomics analysis reveals potential genetic determinants of host preference in Cryptosporidium xiaoi.</title>
        <authorList>
            <person name="Xiao L."/>
            <person name="Li J."/>
        </authorList>
    </citation>
    <scope>NUCLEOTIDE SEQUENCE [LARGE SCALE GENOMIC DNA]</scope>
    <source>
        <strain evidence="8 9">52996</strain>
    </source>
</reference>
<keyword evidence="5" id="KW-0175">Coiled coil</keyword>
<keyword evidence="3" id="KW-0863">Zinc-finger</keyword>
<dbReference type="CDD" id="cd02249">
    <property type="entry name" value="ZZ"/>
    <property type="match status" value="1"/>
</dbReference>
<keyword evidence="4" id="KW-0862">Zinc</keyword>
<feature type="compositionally biased region" description="Acidic residues" evidence="6">
    <location>
        <begin position="108"/>
        <end position="119"/>
    </location>
</feature>
<feature type="coiled-coil region" evidence="5">
    <location>
        <begin position="328"/>
        <end position="364"/>
    </location>
</feature>